<dbReference type="InterPro" id="IPR004913">
    <property type="entry name" value="Herpes_gJ"/>
</dbReference>
<evidence type="ECO:0000313" key="5">
    <source>
        <dbReference type="Proteomes" id="UP000799118"/>
    </source>
</evidence>
<reference evidence="4" key="1">
    <citation type="journal article" date="2019" name="Environ. Microbiol.">
        <title>Fungal ecological strategies reflected in gene transcription - a case study of two litter decomposers.</title>
        <authorList>
            <person name="Barbi F."/>
            <person name="Kohler A."/>
            <person name="Barry K."/>
            <person name="Baskaran P."/>
            <person name="Daum C."/>
            <person name="Fauchery L."/>
            <person name="Ihrmark K."/>
            <person name="Kuo A."/>
            <person name="LaButti K."/>
            <person name="Lipzen A."/>
            <person name="Morin E."/>
            <person name="Grigoriev I.V."/>
            <person name="Henrissat B."/>
            <person name="Lindahl B."/>
            <person name="Martin F."/>
        </authorList>
    </citation>
    <scope>NUCLEOTIDE SEQUENCE</scope>
    <source>
        <strain evidence="4">JB14</strain>
    </source>
</reference>
<evidence type="ECO:0000256" key="3">
    <source>
        <dbReference type="SAM" id="SignalP"/>
    </source>
</evidence>
<keyword evidence="3" id="KW-0732">Signal</keyword>
<feature type="region of interest" description="Disordered" evidence="1">
    <location>
        <begin position="157"/>
        <end position="176"/>
    </location>
</feature>
<feature type="compositionally biased region" description="Polar residues" evidence="1">
    <location>
        <begin position="59"/>
        <end position="80"/>
    </location>
</feature>
<feature type="region of interest" description="Disordered" evidence="1">
    <location>
        <begin position="298"/>
        <end position="327"/>
    </location>
</feature>
<feature type="transmembrane region" description="Helical" evidence="2">
    <location>
        <begin position="113"/>
        <end position="139"/>
    </location>
</feature>
<feature type="compositionally biased region" description="Polar residues" evidence="1">
    <location>
        <begin position="318"/>
        <end position="327"/>
    </location>
</feature>
<accession>A0A6A4GCY7</accession>
<feature type="compositionally biased region" description="Polar residues" evidence="1">
    <location>
        <begin position="301"/>
        <end position="311"/>
    </location>
</feature>
<keyword evidence="5" id="KW-1185">Reference proteome</keyword>
<feature type="compositionally biased region" description="Basic and acidic residues" evidence="1">
    <location>
        <begin position="157"/>
        <end position="167"/>
    </location>
</feature>
<feature type="signal peptide" evidence="3">
    <location>
        <begin position="1"/>
        <end position="17"/>
    </location>
</feature>
<protein>
    <submittedName>
        <fullName evidence="4">Uncharacterized protein</fullName>
    </submittedName>
</protein>
<dbReference type="AlphaFoldDB" id="A0A6A4GCY7"/>
<keyword evidence="2" id="KW-0812">Transmembrane</keyword>
<evidence type="ECO:0000313" key="4">
    <source>
        <dbReference type="EMBL" id="KAE9383278.1"/>
    </source>
</evidence>
<evidence type="ECO:0000256" key="2">
    <source>
        <dbReference type="SAM" id="Phobius"/>
    </source>
</evidence>
<keyword evidence="2" id="KW-0472">Membrane</keyword>
<dbReference type="EMBL" id="ML770593">
    <property type="protein sequence ID" value="KAE9383278.1"/>
    <property type="molecule type" value="Genomic_DNA"/>
</dbReference>
<dbReference type="Pfam" id="PF03229">
    <property type="entry name" value="Alpha_GJ"/>
    <property type="match status" value="1"/>
</dbReference>
<name>A0A6A4GCY7_9AGAR</name>
<organism evidence="4 5">
    <name type="scientific">Gymnopus androsaceus JB14</name>
    <dbReference type="NCBI Taxonomy" id="1447944"/>
    <lineage>
        <taxon>Eukaryota</taxon>
        <taxon>Fungi</taxon>
        <taxon>Dikarya</taxon>
        <taxon>Basidiomycota</taxon>
        <taxon>Agaricomycotina</taxon>
        <taxon>Agaricomycetes</taxon>
        <taxon>Agaricomycetidae</taxon>
        <taxon>Agaricales</taxon>
        <taxon>Marasmiineae</taxon>
        <taxon>Omphalotaceae</taxon>
        <taxon>Gymnopus</taxon>
    </lineage>
</organism>
<feature type="compositionally biased region" description="Low complexity" evidence="1">
    <location>
        <begin position="81"/>
        <end position="108"/>
    </location>
</feature>
<proteinExistence type="predicted"/>
<dbReference type="CDD" id="cd12087">
    <property type="entry name" value="TM_EGFR-like"/>
    <property type="match status" value="1"/>
</dbReference>
<dbReference type="Proteomes" id="UP000799118">
    <property type="component" value="Unassembled WGS sequence"/>
</dbReference>
<feature type="region of interest" description="Disordered" evidence="1">
    <location>
        <begin position="59"/>
        <end position="108"/>
    </location>
</feature>
<evidence type="ECO:0000256" key="1">
    <source>
        <dbReference type="SAM" id="MobiDB-lite"/>
    </source>
</evidence>
<feature type="chain" id="PRO_5025494934" evidence="3">
    <location>
        <begin position="18"/>
        <end position="370"/>
    </location>
</feature>
<sequence length="370" mass="39082">MFIEISIVVAVLSVASGLTCNTPRNVVASSVSSVSISNDSVSSLTLALSARQHSPTGIPISSASGASTSEPISSATSANLTSTGISTTTTSEVTPFSRSTTSTASGSSAPWPIGAIVGASVVGGVLAINLVILSTFLIIRRCCRSRQDGFERGTFKHTEDEMKENPTSDRPIPLGQGIVTTEDISNPHVERRANSPLHGALFAPPTLFEPASPTLYLENPHFLWSAEALPSTHDMHLDTSDCGSSVTVSTARATLGGVRYKVASEADNIPSQNTDDVSAPEEVSPAEVICRDEEQPLDIASSDSCGNTTTAPLPPQAPNQTQELNNQRDVLTTEEDVLLLELREVQIARRLVEIRSTRNCQTPPPQYASS</sequence>
<keyword evidence="2" id="KW-1133">Transmembrane helix</keyword>
<gene>
    <name evidence="4" type="ORF">BT96DRAFT_1009434</name>
</gene>